<dbReference type="Proteomes" id="UP000250796">
    <property type="component" value="Chromosome MESINF"/>
</dbReference>
<evidence type="ECO:0000313" key="2">
    <source>
        <dbReference type="Proteomes" id="UP000250796"/>
    </source>
</evidence>
<proteinExistence type="predicted"/>
<dbReference type="InterPro" id="IPR033469">
    <property type="entry name" value="CYTH-like_dom_sf"/>
</dbReference>
<protein>
    <recommendedName>
        <fullName evidence="3">CYTH domain-containing protein</fullName>
    </recommendedName>
</protein>
<dbReference type="RefSeq" id="WP_169700282.1">
    <property type="nucleotide sequence ID" value="NZ_LS974202.1"/>
</dbReference>
<reference evidence="1 2" key="1">
    <citation type="submission" date="2017-01" db="EMBL/GenBank/DDBJ databases">
        <authorList>
            <person name="Erauso G."/>
        </authorList>
    </citation>
    <scope>NUCLEOTIDE SEQUENCE [LARGE SCALE GENOMIC DNA]</scope>
    <source>
        <strain evidence="1">MESINF1</strain>
    </source>
</reference>
<name>A0A7Z7LHY1_9BACT</name>
<dbReference type="Gene3D" id="2.40.320.10">
    <property type="entry name" value="Hypothetical Protein Pfu-838710-001"/>
    <property type="match status" value="1"/>
</dbReference>
<evidence type="ECO:0000313" key="1">
    <source>
        <dbReference type="EMBL" id="SSC14032.1"/>
    </source>
</evidence>
<dbReference type="EMBL" id="LS974202">
    <property type="protein sequence ID" value="SSC14032.1"/>
    <property type="molecule type" value="Genomic_DNA"/>
</dbReference>
<dbReference type="KEGG" id="minf:MESINF_2592"/>
<accession>A0A7Z7LHY1</accession>
<keyword evidence="2" id="KW-1185">Reference proteome</keyword>
<dbReference type="AlphaFoldDB" id="A0A7Z7LHY1"/>
<evidence type="ECO:0008006" key="3">
    <source>
        <dbReference type="Google" id="ProtNLM"/>
    </source>
</evidence>
<dbReference type="SUPFAM" id="SSF55154">
    <property type="entry name" value="CYTH-like phosphatases"/>
    <property type="match status" value="1"/>
</dbReference>
<organism evidence="1 2">
    <name type="scientific">Mesotoga infera</name>
    <dbReference type="NCBI Taxonomy" id="1236046"/>
    <lineage>
        <taxon>Bacteria</taxon>
        <taxon>Thermotogati</taxon>
        <taxon>Thermotogota</taxon>
        <taxon>Thermotogae</taxon>
        <taxon>Kosmotogales</taxon>
        <taxon>Kosmotogaceae</taxon>
        <taxon>Mesotoga</taxon>
    </lineage>
</organism>
<sequence length="191" mass="22198">MLEIERKFLYSGNIDDPTLAGAEVCLLIIQWYLSLPDARRLRLVVSPGSSKMIETVKTGSGLVREEKEREIPLETLHEMACRLANERAVVKARYVYPRKRLEGVIDRYFVPNIGFVIEIETSQTRNVIPDPWKFWDLPAKYFIEVTNNPVYTARSLAITIDNTVRPLPPNIPFVEPLQRWRFERYLSIVYG</sequence>
<gene>
    <name evidence="1" type="ORF">MESINF_2592</name>
</gene>